<evidence type="ECO:0000256" key="6">
    <source>
        <dbReference type="ARBA" id="ARBA00022670"/>
    </source>
</evidence>
<evidence type="ECO:0000256" key="2">
    <source>
        <dbReference type="ARBA" id="ARBA00004752"/>
    </source>
</evidence>
<dbReference type="InterPro" id="IPR012907">
    <property type="entry name" value="Peptidase_S11_C"/>
</dbReference>
<reference evidence="19" key="1">
    <citation type="submission" date="2016-10" db="EMBL/GenBank/DDBJ databases">
        <authorList>
            <person name="Varghese N."/>
            <person name="Submissions S."/>
        </authorList>
    </citation>
    <scope>NUCLEOTIDE SEQUENCE [LARGE SCALE GENOMIC DNA]</scope>
    <source>
        <strain evidence="19">DSM 45789</strain>
    </source>
</reference>
<feature type="domain" description="Peptidase S11 D-Ala-D-Ala carboxypeptidase A C-terminal" evidence="17">
    <location>
        <begin position="281"/>
        <end position="371"/>
    </location>
</feature>
<evidence type="ECO:0000256" key="16">
    <source>
        <dbReference type="SAM" id="SignalP"/>
    </source>
</evidence>
<evidence type="ECO:0000313" key="19">
    <source>
        <dbReference type="Proteomes" id="UP000198660"/>
    </source>
</evidence>
<keyword evidence="5 18" id="KW-0121">Carboxypeptidase</keyword>
<dbReference type="InterPro" id="IPR037167">
    <property type="entry name" value="Peptidase_S11_C_sf"/>
</dbReference>
<gene>
    <name evidence="18" type="ORF">SAMN05444972_11141</name>
</gene>
<dbReference type="EC" id="3.4.16.4" evidence="4"/>
<keyword evidence="10" id="KW-0573">Peptidoglycan synthesis</keyword>
<feature type="active site" evidence="13">
    <location>
        <position position="125"/>
    </location>
</feature>
<evidence type="ECO:0000256" key="9">
    <source>
        <dbReference type="ARBA" id="ARBA00022960"/>
    </source>
</evidence>
<dbReference type="Proteomes" id="UP000198660">
    <property type="component" value="Unassembled WGS sequence"/>
</dbReference>
<evidence type="ECO:0000256" key="10">
    <source>
        <dbReference type="ARBA" id="ARBA00022984"/>
    </source>
</evidence>
<dbReference type="GO" id="GO:0071555">
    <property type="term" value="P:cell wall organization"/>
    <property type="evidence" value="ECO:0007669"/>
    <property type="project" value="UniProtKB-KW"/>
</dbReference>
<dbReference type="PANTHER" id="PTHR21581">
    <property type="entry name" value="D-ALANYL-D-ALANINE CARBOXYPEPTIDASE"/>
    <property type="match status" value="1"/>
</dbReference>
<dbReference type="EMBL" id="FPAA01000011">
    <property type="protein sequence ID" value="SFS92281.1"/>
    <property type="molecule type" value="Genomic_DNA"/>
</dbReference>
<dbReference type="Pfam" id="PF07943">
    <property type="entry name" value="PBP5_C"/>
    <property type="match status" value="1"/>
</dbReference>
<protein>
    <recommendedName>
        <fullName evidence="4">serine-type D-Ala-D-Ala carboxypeptidase</fullName>
        <ecNumber evidence="4">3.4.16.4</ecNumber>
    </recommendedName>
</protein>
<sequence>MRSRIGLVTLLIFFCCPLVMPSMAWASQVSEGGLAPQSKSALLLDADTGTVLYEKNSRERLAPASITKIMTMLLVMEGLDAHKISYEDSVRVSERAASMGGSQIFLEPGETMKLSELLKGVAVGSANDASVALAEHLAGTEEDFVAQMNKRAEQLGMKDTHFQNPNGLPASNHYSTAHDIAIMSRELLKHPEITRFTRIYEDHLRKDSKNPFWLVNTNRLVKFYQGMDGLKTGFTAQAKFCLSATAKRKNFRVIAVVMGAPNGKTRNQEITRMLNFAFSQYTNHVVYKHGEKIATVHVDKGKKNHMMIRAPHQFSLVIKKGEDPKGYVKRVKWNKLTAPLKKGQSLGSILVEKGGREVARMDLAAGQEIPRANTWQLTKRTLKWMFFLPEDVEPSQGNPS</sequence>
<dbReference type="SUPFAM" id="SSF69189">
    <property type="entry name" value="Penicillin-binding protein associated domain"/>
    <property type="match status" value="1"/>
</dbReference>
<keyword evidence="19" id="KW-1185">Reference proteome</keyword>
<feature type="active site" description="Proton acceptor" evidence="13">
    <location>
        <position position="68"/>
    </location>
</feature>
<dbReference type="Pfam" id="PF00768">
    <property type="entry name" value="Peptidase_S11"/>
    <property type="match status" value="1"/>
</dbReference>
<evidence type="ECO:0000256" key="1">
    <source>
        <dbReference type="ARBA" id="ARBA00003217"/>
    </source>
</evidence>
<proteinExistence type="inferred from homology"/>
<evidence type="ECO:0000259" key="17">
    <source>
        <dbReference type="SMART" id="SM00936"/>
    </source>
</evidence>
<evidence type="ECO:0000256" key="7">
    <source>
        <dbReference type="ARBA" id="ARBA00022729"/>
    </source>
</evidence>
<evidence type="ECO:0000313" key="18">
    <source>
        <dbReference type="EMBL" id="SFS92281.1"/>
    </source>
</evidence>
<keyword evidence="9" id="KW-0133">Cell shape</keyword>
<evidence type="ECO:0000256" key="13">
    <source>
        <dbReference type="PIRSR" id="PIRSR618044-1"/>
    </source>
</evidence>
<evidence type="ECO:0000256" key="12">
    <source>
        <dbReference type="ARBA" id="ARBA00034000"/>
    </source>
</evidence>
<comment type="similarity">
    <text evidence="3 15">Belongs to the peptidase S11 family.</text>
</comment>
<evidence type="ECO:0000256" key="14">
    <source>
        <dbReference type="PIRSR" id="PIRSR618044-2"/>
    </source>
</evidence>
<dbReference type="InterPro" id="IPR018044">
    <property type="entry name" value="Peptidase_S11"/>
</dbReference>
<feature type="binding site" evidence="14">
    <location>
        <position position="231"/>
    </location>
    <ligand>
        <name>substrate</name>
    </ligand>
</feature>
<dbReference type="Gene3D" id="3.40.710.10">
    <property type="entry name" value="DD-peptidase/beta-lactamase superfamily"/>
    <property type="match status" value="1"/>
</dbReference>
<dbReference type="UniPathway" id="UPA00219"/>
<evidence type="ECO:0000256" key="11">
    <source>
        <dbReference type="ARBA" id="ARBA00023316"/>
    </source>
</evidence>
<dbReference type="PRINTS" id="PR00725">
    <property type="entry name" value="DADACBPTASE1"/>
</dbReference>
<keyword evidence="11" id="KW-0961">Cell wall biogenesis/degradation</keyword>
<dbReference type="Gene3D" id="2.60.410.10">
    <property type="entry name" value="D-Ala-D-Ala carboxypeptidase, C-terminal domain"/>
    <property type="match status" value="1"/>
</dbReference>
<dbReference type="GO" id="GO:0009002">
    <property type="term" value="F:serine-type D-Ala-D-Ala carboxypeptidase activity"/>
    <property type="evidence" value="ECO:0007669"/>
    <property type="project" value="UniProtKB-EC"/>
</dbReference>
<keyword evidence="6" id="KW-0645">Protease</keyword>
<dbReference type="InterPro" id="IPR015956">
    <property type="entry name" value="Peniciliin-bd_prot_C_sf"/>
</dbReference>
<dbReference type="InterPro" id="IPR012338">
    <property type="entry name" value="Beta-lactam/transpept-like"/>
</dbReference>
<organism evidence="18 19">
    <name type="scientific">Marininema halotolerans</name>
    <dbReference type="NCBI Taxonomy" id="1155944"/>
    <lineage>
        <taxon>Bacteria</taxon>
        <taxon>Bacillati</taxon>
        <taxon>Bacillota</taxon>
        <taxon>Bacilli</taxon>
        <taxon>Bacillales</taxon>
        <taxon>Thermoactinomycetaceae</taxon>
        <taxon>Marininema</taxon>
    </lineage>
</organism>
<evidence type="ECO:0000256" key="8">
    <source>
        <dbReference type="ARBA" id="ARBA00022801"/>
    </source>
</evidence>
<dbReference type="AlphaFoldDB" id="A0A1I6TSY6"/>
<dbReference type="InterPro" id="IPR001967">
    <property type="entry name" value="Peptidase_S11_N"/>
</dbReference>
<comment type="catalytic activity">
    <reaction evidence="12">
        <text>Preferential cleavage: (Ac)2-L-Lys-D-Ala-|-D-Ala. Also transpeptidation of peptidyl-alanyl moieties that are N-acyl substituents of D-alanine.</text>
        <dbReference type="EC" id="3.4.16.4"/>
    </reaction>
</comment>
<feature type="signal peptide" evidence="16">
    <location>
        <begin position="1"/>
        <end position="26"/>
    </location>
</feature>
<keyword evidence="8" id="KW-0378">Hydrolase</keyword>
<dbReference type="GO" id="GO:0008360">
    <property type="term" value="P:regulation of cell shape"/>
    <property type="evidence" value="ECO:0007669"/>
    <property type="project" value="UniProtKB-KW"/>
</dbReference>
<evidence type="ECO:0000256" key="15">
    <source>
        <dbReference type="RuleBase" id="RU004016"/>
    </source>
</evidence>
<dbReference type="RefSeq" id="WP_091838345.1">
    <property type="nucleotide sequence ID" value="NZ_FPAA01000011.1"/>
</dbReference>
<comment type="function">
    <text evidence="1">Removes C-terminal D-alanyl residues from sugar-peptide cell wall precursors.</text>
</comment>
<dbReference type="OrthoDB" id="9791132at2"/>
<evidence type="ECO:0000256" key="5">
    <source>
        <dbReference type="ARBA" id="ARBA00022645"/>
    </source>
</evidence>
<dbReference type="GO" id="GO:0009252">
    <property type="term" value="P:peptidoglycan biosynthetic process"/>
    <property type="evidence" value="ECO:0007669"/>
    <property type="project" value="UniProtKB-UniPathway"/>
</dbReference>
<feature type="chain" id="PRO_5009304025" description="serine-type D-Ala-D-Ala carboxypeptidase" evidence="16">
    <location>
        <begin position="27"/>
        <end position="400"/>
    </location>
</feature>
<name>A0A1I6TSY6_9BACL</name>
<keyword evidence="7 16" id="KW-0732">Signal</keyword>
<dbReference type="PANTHER" id="PTHR21581:SF6">
    <property type="entry name" value="TRAFFICKING PROTEIN PARTICLE COMPLEX SUBUNIT 12"/>
    <property type="match status" value="1"/>
</dbReference>
<evidence type="ECO:0000256" key="4">
    <source>
        <dbReference type="ARBA" id="ARBA00012448"/>
    </source>
</evidence>
<dbReference type="GO" id="GO:0006508">
    <property type="term" value="P:proteolysis"/>
    <property type="evidence" value="ECO:0007669"/>
    <property type="project" value="UniProtKB-KW"/>
</dbReference>
<feature type="active site" description="Acyl-ester intermediate" evidence="13">
    <location>
        <position position="65"/>
    </location>
</feature>
<evidence type="ECO:0000256" key="3">
    <source>
        <dbReference type="ARBA" id="ARBA00007164"/>
    </source>
</evidence>
<accession>A0A1I6TSY6</accession>
<dbReference type="SUPFAM" id="SSF56601">
    <property type="entry name" value="beta-lactamase/transpeptidase-like"/>
    <property type="match status" value="1"/>
</dbReference>
<dbReference type="SMART" id="SM00936">
    <property type="entry name" value="PBP5_C"/>
    <property type="match status" value="1"/>
</dbReference>
<comment type="pathway">
    <text evidence="2">Cell wall biogenesis; peptidoglycan biosynthesis.</text>
</comment>